<feature type="region of interest" description="Disordered" evidence="2">
    <location>
        <begin position="954"/>
        <end position="985"/>
    </location>
</feature>
<feature type="region of interest" description="Disordered" evidence="2">
    <location>
        <begin position="860"/>
        <end position="885"/>
    </location>
</feature>
<feature type="compositionally biased region" description="Acidic residues" evidence="2">
    <location>
        <begin position="866"/>
        <end position="885"/>
    </location>
</feature>
<feature type="region of interest" description="Disordered" evidence="2">
    <location>
        <begin position="498"/>
        <end position="618"/>
    </location>
</feature>
<feature type="coiled-coil region" evidence="1">
    <location>
        <begin position="162"/>
        <end position="189"/>
    </location>
</feature>
<evidence type="ECO:0000313" key="4">
    <source>
        <dbReference type="Proteomes" id="UP000799771"/>
    </source>
</evidence>
<dbReference type="GeneID" id="54407539"/>
<organism evidence="3 4">
    <name type="scientific">Dothidotthia symphoricarpi CBS 119687</name>
    <dbReference type="NCBI Taxonomy" id="1392245"/>
    <lineage>
        <taxon>Eukaryota</taxon>
        <taxon>Fungi</taxon>
        <taxon>Dikarya</taxon>
        <taxon>Ascomycota</taxon>
        <taxon>Pezizomycotina</taxon>
        <taxon>Dothideomycetes</taxon>
        <taxon>Pleosporomycetidae</taxon>
        <taxon>Pleosporales</taxon>
        <taxon>Dothidotthiaceae</taxon>
        <taxon>Dothidotthia</taxon>
    </lineage>
</organism>
<feature type="compositionally biased region" description="Polar residues" evidence="2">
    <location>
        <begin position="74"/>
        <end position="85"/>
    </location>
</feature>
<feature type="compositionally biased region" description="Low complexity" evidence="2">
    <location>
        <begin position="64"/>
        <end position="73"/>
    </location>
</feature>
<name>A0A6A6AUG4_9PLEO</name>
<feature type="compositionally biased region" description="Polar residues" evidence="2">
    <location>
        <begin position="327"/>
        <end position="340"/>
    </location>
</feature>
<sequence>MNDPPGKVSVAGSTQHPRRRPAHQSVSLRHGPPAASYCNLRTTLDQQLSTLSSTDGPASDRANPPSSISSISPQLLTNQHSSGESSDAGKWFEKTNNDARQSSALYVNNDPPFFLRNSSSSESPPNGLESHDARMYSSMPYRPGLVHFGTDGSSTEDFRGVIDDLTVANKKLKQKLKKYEKLYDDHLEEDKLFEVRFHGLSDHKKKELEETLRKFAAGLDDDADKEYPHISRVPTLEHQRTAESGYASLTASCQNSSAPSNQTLNTTEHDRKMTKSAYGRQQQSIQSYLHDIPLGLLPRYDTTMSEKSKKQLVVRRLEQIFAGKRSMSGNHPQPMQQEEVAQSAATADRREREATGRGSRPEGLREAQFMAEEEGDIPIQADTLQKFHPNLHVSEQDFAGSGSSPDQRPTRPLDLDPYRAQFPLENMDYFRHLGFTPPDMASGEVPEEGHGWLYLNLLINMAQLHTLHVTPDFVKDAVTDYSSHLELSPDGRKIRWKGDYDITTQSSDGSSERYSGNSPPDHVPGFDSPLKQIRTGNSGASSGLPSNAEQHARQVARAKRANERNKLAYTPLFFHKEDSDDEDDFYNPSLLQPPQPGNPSGMGSSAMNSSSSRRRRDDGPIIFYNRARFCTDLTGDRLGASLTSPGLYKAMVSQPLGAPSSSHSPENCLSDSIESRGPLDVEPMDVDSRDGSRTMYSEGSFGFSLDSLSYGSGNGNDSPDAMNFEASGLGGVHPDDNFTIRVRRSQTQTSTLGSVARCKSNFYPKKILDALKMQLSAKDMKASFTSSPQRVIREQILSASRKSLPSSALPPASFLPFDSAYSETIDSDYDSDASSEVGSDSSDGLDTALQLPNVYIASGRSRADNVTEEGSDEESEYSDDSDDGSIDLLATARQLDPNTIRASEREYDAAIADRLAEEIVAGSSAATAAGGSGFNSPVDLTAAGEVYDVSVGNKRQSESLSPRAKLKRSRASDSTGAALKMQKTE</sequence>
<feature type="compositionally biased region" description="Polar residues" evidence="2">
    <location>
        <begin position="252"/>
        <end position="266"/>
    </location>
</feature>
<dbReference type="InterPro" id="IPR018554">
    <property type="entry name" value="FRQ"/>
</dbReference>
<feature type="compositionally biased region" description="Low complexity" evidence="2">
    <location>
        <begin position="834"/>
        <end position="846"/>
    </location>
</feature>
<dbReference type="EMBL" id="ML977497">
    <property type="protein sequence ID" value="KAF2134574.1"/>
    <property type="molecule type" value="Genomic_DNA"/>
</dbReference>
<protein>
    <recommendedName>
        <fullName evidence="5">Frequency clock protein</fullName>
    </recommendedName>
</protein>
<feature type="compositionally biased region" description="Polar residues" evidence="2">
    <location>
        <begin position="534"/>
        <end position="549"/>
    </location>
</feature>
<dbReference type="Proteomes" id="UP000799771">
    <property type="component" value="Unassembled WGS sequence"/>
</dbReference>
<evidence type="ECO:0000256" key="1">
    <source>
        <dbReference type="SAM" id="Coils"/>
    </source>
</evidence>
<accession>A0A6A6AUG4</accession>
<dbReference type="GO" id="GO:0007623">
    <property type="term" value="P:circadian rhythm"/>
    <property type="evidence" value="ECO:0007669"/>
    <property type="project" value="InterPro"/>
</dbReference>
<keyword evidence="1" id="KW-0175">Coiled coil</keyword>
<dbReference type="GO" id="GO:0005634">
    <property type="term" value="C:nucleus"/>
    <property type="evidence" value="ECO:0007669"/>
    <property type="project" value="InterPro"/>
</dbReference>
<feature type="compositionally biased region" description="Basic and acidic residues" evidence="2">
    <location>
        <begin position="347"/>
        <end position="364"/>
    </location>
</feature>
<feature type="region of interest" description="Disordered" evidence="2">
    <location>
        <begin position="653"/>
        <end position="683"/>
    </location>
</feature>
<evidence type="ECO:0000313" key="3">
    <source>
        <dbReference type="EMBL" id="KAF2134574.1"/>
    </source>
</evidence>
<feature type="compositionally biased region" description="Polar residues" evidence="2">
    <location>
        <begin position="502"/>
        <end position="518"/>
    </location>
</feature>
<feature type="compositionally biased region" description="Polar residues" evidence="2">
    <location>
        <begin position="659"/>
        <end position="672"/>
    </location>
</feature>
<feature type="region of interest" description="Disordered" evidence="2">
    <location>
        <begin position="323"/>
        <end position="364"/>
    </location>
</feature>
<proteinExistence type="predicted"/>
<feature type="region of interest" description="Disordered" evidence="2">
    <location>
        <begin position="826"/>
        <end position="846"/>
    </location>
</feature>
<evidence type="ECO:0000256" key="2">
    <source>
        <dbReference type="SAM" id="MobiDB-lite"/>
    </source>
</evidence>
<dbReference type="RefSeq" id="XP_033528961.1">
    <property type="nucleotide sequence ID" value="XM_033667107.1"/>
</dbReference>
<dbReference type="GO" id="GO:0006355">
    <property type="term" value="P:regulation of DNA-templated transcription"/>
    <property type="evidence" value="ECO:0007669"/>
    <property type="project" value="InterPro"/>
</dbReference>
<dbReference type="OrthoDB" id="2536795at2759"/>
<feature type="compositionally biased region" description="Low complexity" evidence="2">
    <location>
        <begin position="598"/>
        <end position="611"/>
    </location>
</feature>
<dbReference type="GO" id="GO:0005737">
    <property type="term" value="C:cytoplasm"/>
    <property type="evidence" value="ECO:0007669"/>
    <property type="project" value="InterPro"/>
</dbReference>
<keyword evidence="4" id="KW-1185">Reference proteome</keyword>
<dbReference type="Pfam" id="PF09421">
    <property type="entry name" value="FRQ"/>
    <property type="match status" value="1"/>
</dbReference>
<feature type="compositionally biased region" description="Polar residues" evidence="2">
    <location>
        <begin position="39"/>
        <end position="56"/>
    </location>
</feature>
<feature type="region of interest" description="Disordered" evidence="2">
    <location>
        <begin position="1"/>
        <end position="91"/>
    </location>
</feature>
<feature type="region of interest" description="Disordered" evidence="2">
    <location>
        <begin position="252"/>
        <end position="282"/>
    </location>
</feature>
<evidence type="ECO:0008006" key="5">
    <source>
        <dbReference type="Google" id="ProtNLM"/>
    </source>
</evidence>
<reference evidence="3" key="1">
    <citation type="journal article" date="2020" name="Stud. Mycol.">
        <title>101 Dothideomycetes genomes: a test case for predicting lifestyles and emergence of pathogens.</title>
        <authorList>
            <person name="Haridas S."/>
            <person name="Albert R."/>
            <person name="Binder M."/>
            <person name="Bloem J."/>
            <person name="Labutti K."/>
            <person name="Salamov A."/>
            <person name="Andreopoulos B."/>
            <person name="Baker S."/>
            <person name="Barry K."/>
            <person name="Bills G."/>
            <person name="Bluhm B."/>
            <person name="Cannon C."/>
            <person name="Castanera R."/>
            <person name="Culley D."/>
            <person name="Daum C."/>
            <person name="Ezra D."/>
            <person name="Gonzalez J."/>
            <person name="Henrissat B."/>
            <person name="Kuo A."/>
            <person name="Liang C."/>
            <person name="Lipzen A."/>
            <person name="Lutzoni F."/>
            <person name="Magnuson J."/>
            <person name="Mondo S."/>
            <person name="Nolan M."/>
            <person name="Ohm R."/>
            <person name="Pangilinan J."/>
            <person name="Park H.-J."/>
            <person name="Ramirez L."/>
            <person name="Alfaro M."/>
            <person name="Sun H."/>
            <person name="Tritt A."/>
            <person name="Yoshinaga Y."/>
            <person name="Zwiers L.-H."/>
            <person name="Turgeon B."/>
            <person name="Goodwin S."/>
            <person name="Spatafora J."/>
            <person name="Crous P."/>
            <person name="Grigoriev I."/>
        </authorList>
    </citation>
    <scope>NUCLEOTIDE SEQUENCE</scope>
    <source>
        <strain evidence="3">CBS 119687</strain>
    </source>
</reference>
<gene>
    <name evidence="3" type="ORF">P153DRAFT_362332</name>
</gene>
<dbReference type="AlphaFoldDB" id="A0A6A6AUG4"/>